<dbReference type="Proteomes" id="UP000265962">
    <property type="component" value="Unassembled WGS sequence"/>
</dbReference>
<name>A0A375I2P8_9ACTN</name>
<gene>
    <name evidence="1" type="ORF">PROPJV5_1236</name>
</gene>
<evidence type="ECO:0000313" key="2">
    <source>
        <dbReference type="Proteomes" id="UP000265962"/>
    </source>
</evidence>
<dbReference type="Pfam" id="PF14025">
    <property type="entry name" value="DUF4241"/>
    <property type="match status" value="1"/>
</dbReference>
<dbReference type="EMBL" id="OMOH01000004">
    <property type="protein sequence ID" value="SPF68293.1"/>
    <property type="molecule type" value="Genomic_DNA"/>
</dbReference>
<dbReference type="RefSeq" id="WP_182858599.1">
    <property type="nucleotide sequence ID" value="NZ_OMOH01000004.1"/>
</dbReference>
<evidence type="ECO:0008006" key="3">
    <source>
        <dbReference type="Google" id="ProtNLM"/>
    </source>
</evidence>
<accession>A0A375I2P8</accession>
<keyword evidence="2" id="KW-1185">Reference proteome</keyword>
<reference evidence="2" key="1">
    <citation type="submission" date="2018-02" db="EMBL/GenBank/DDBJ databases">
        <authorList>
            <person name="Hornung B."/>
        </authorList>
    </citation>
    <scope>NUCLEOTIDE SEQUENCE [LARGE SCALE GENOMIC DNA]</scope>
</reference>
<dbReference type="InterPro" id="IPR025335">
    <property type="entry name" value="DUF4241"/>
</dbReference>
<organism evidence="1 2">
    <name type="scientific">Propionibacterium ruminifibrarum</name>
    <dbReference type="NCBI Taxonomy" id="1962131"/>
    <lineage>
        <taxon>Bacteria</taxon>
        <taxon>Bacillati</taxon>
        <taxon>Actinomycetota</taxon>
        <taxon>Actinomycetes</taxon>
        <taxon>Propionibacteriales</taxon>
        <taxon>Propionibacteriaceae</taxon>
        <taxon>Propionibacterium</taxon>
    </lineage>
</organism>
<protein>
    <recommendedName>
        <fullName evidence="3">DUF4241 domain-containing protein</fullName>
    </recommendedName>
</protein>
<proteinExistence type="predicted"/>
<sequence length="224" mass="23783">MPDLDFYALVSGLVPSPFEDGFYYPAGSVGLTVTDLGMLRVPSGRLEACDPFVTLGNGPFFAVEPGDYPVRVTVADVSPTQDGAHLREAYLSVILADGEAASVEDAQTADGRKSGVFVDAGTVGFVDHDAVATAMPPDDLEWDCEVFESEEPGSWFDLLYDPEYYREGSANIVMPLASNGENVVISNSGWGDGVYPVVLTRDADGVPLGLHIDLGVVGSFPEPQ</sequence>
<evidence type="ECO:0000313" key="1">
    <source>
        <dbReference type="EMBL" id="SPF68293.1"/>
    </source>
</evidence>
<dbReference type="AlphaFoldDB" id="A0A375I2P8"/>